<keyword evidence="3" id="KW-1185">Reference proteome</keyword>
<reference evidence="2 3" key="1">
    <citation type="submission" date="2023-01" db="EMBL/GenBank/DDBJ databases">
        <title>Analysis of 21 Apiospora genomes using comparative genomics revels a genus with tremendous synthesis potential of carbohydrate active enzymes and secondary metabolites.</title>
        <authorList>
            <person name="Sorensen T."/>
        </authorList>
    </citation>
    <scope>NUCLEOTIDE SEQUENCE [LARGE SCALE GENOMIC DNA]</scope>
    <source>
        <strain evidence="2 3">CBS 117206</strain>
    </source>
</reference>
<dbReference type="Proteomes" id="UP001392437">
    <property type="component" value="Unassembled WGS sequence"/>
</dbReference>
<organism evidence="2 3">
    <name type="scientific">Apiospora kogelbergensis</name>
    <dbReference type="NCBI Taxonomy" id="1337665"/>
    <lineage>
        <taxon>Eukaryota</taxon>
        <taxon>Fungi</taxon>
        <taxon>Dikarya</taxon>
        <taxon>Ascomycota</taxon>
        <taxon>Pezizomycotina</taxon>
        <taxon>Sordariomycetes</taxon>
        <taxon>Xylariomycetidae</taxon>
        <taxon>Amphisphaeriales</taxon>
        <taxon>Apiosporaceae</taxon>
        <taxon>Apiospora</taxon>
    </lineage>
</organism>
<dbReference type="AlphaFoldDB" id="A0AAW0QA25"/>
<evidence type="ECO:0000256" key="1">
    <source>
        <dbReference type="SAM" id="SignalP"/>
    </source>
</evidence>
<gene>
    <name evidence="2" type="ORF">PG999_013066</name>
</gene>
<evidence type="ECO:0000313" key="2">
    <source>
        <dbReference type="EMBL" id="KAK8097122.1"/>
    </source>
</evidence>
<sequence>MSLLRLSVFVVLATTSWMCSVSATQGWFFSHCHHIDAPWGAYSAMDFYNSTEKQCTGDGVNGPACEAPSASAYVVDRSPIRWEGAKTWVLFPYFLHSTWEPFWVEIDEGARDVAVRQELVGHAGYGTKGPVLDCWRDRYQFLHADTKSRCRAEYYCQGGVQHIGDFLKGA</sequence>
<accession>A0AAW0QA25</accession>
<evidence type="ECO:0000313" key="3">
    <source>
        <dbReference type="Proteomes" id="UP001392437"/>
    </source>
</evidence>
<dbReference type="EMBL" id="JAQQWP010000010">
    <property type="protein sequence ID" value="KAK8097122.1"/>
    <property type="molecule type" value="Genomic_DNA"/>
</dbReference>
<keyword evidence="1" id="KW-0732">Signal</keyword>
<feature type="chain" id="PRO_5043777061" evidence="1">
    <location>
        <begin position="24"/>
        <end position="170"/>
    </location>
</feature>
<protein>
    <submittedName>
        <fullName evidence="2">Uncharacterized protein</fullName>
    </submittedName>
</protein>
<proteinExistence type="predicted"/>
<feature type="signal peptide" evidence="1">
    <location>
        <begin position="1"/>
        <end position="23"/>
    </location>
</feature>
<name>A0AAW0QA25_9PEZI</name>
<comment type="caution">
    <text evidence="2">The sequence shown here is derived from an EMBL/GenBank/DDBJ whole genome shotgun (WGS) entry which is preliminary data.</text>
</comment>